<dbReference type="Gene3D" id="3.30.420.40">
    <property type="match status" value="2"/>
</dbReference>
<dbReference type="PANTHER" id="PTHR42742">
    <property type="entry name" value="TRANSCRIPTIONAL REPRESSOR MPRA"/>
    <property type="match status" value="1"/>
</dbReference>
<proteinExistence type="inferred from homology"/>
<evidence type="ECO:0000313" key="9">
    <source>
        <dbReference type="Proteomes" id="UP000776164"/>
    </source>
</evidence>
<evidence type="ECO:0000256" key="5">
    <source>
        <dbReference type="ARBA" id="ARBA00022842"/>
    </source>
</evidence>
<keyword evidence="3" id="KW-0479">Metal-binding</keyword>
<protein>
    <recommendedName>
        <fullName evidence="6">fructokinase</fullName>
        <ecNumber evidence="6">2.7.1.4</ecNumber>
    </recommendedName>
</protein>
<dbReference type="InterPro" id="IPR051804">
    <property type="entry name" value="Carb_Metab_Reg_Kinase/Isom"/>
</dbReference>
<keyword evidence="9" id="KW-1185">Reference proteome</keyword>
<evidence type="ECO:0000256" key="6">
    <source>
        <dbReference type="ARBA" id="ARBA00038887"/>
    </source>
</evidence>
<organism evidence="8 9">
    <name type="scientific">Subtercola frigoramans</name>
    <dbReference type="NCBI Taxonomy" id="120298"/>
    <lineage>
        <taxon>Bacteria</taxon>
        <taxon>Bacillati</taxon>
        <taxon>Actinomycetota</taxon>
        <taxon>Actinomycetes</taxon>
        <taxon>Micrococcales</taxon>
        <taxon>Microbacteriaceae</taxon>
        <taxon>Subtercola</taxon>
    </lineage>
</organism>
<dbReference type="PANTHER" id="PTHR42742:SF3">
    <property type="entry name" value="FRUCTOKINASE"/>
    <property type="match status" value="1"/>
</dbReference>
<dbReference type="GO" id="GO:0008865">
    <property type="term" value="F:fructokinase activity"/>
    <property type="evidence" value="ECO:0007669"/>
    <property type="project" value="UniProtKB-EC"/>
</dbReference>
<dbReference type="InterPro" id="IPR043129">
    <property type="entry name" value="ATPase_NBD"/>
</dbReference>
<keyword evidence="4" id="KW-0862">Zinc</keyword>
<dbReference type="SUPFAM" id="SSF53067">
    <property type="entry name" value="Actin-like ATPase domain"/>
    <property type="match status" value="1"/>
</dbReference>
<dbReference type="Pfam" id="PF00480">
    <property type="entry name" value="ROK"/>
    <property type="match status" value="1"/>
</dbReference>
<evidence type="ECO:0000256" key="2">
    <source>
        <dbReference type="ARBA" id="ARBA00006479"/>
    </source>
</evidence>
<keyword evidence="8" id="KW-0808">Transferase</keyword>
<dbReference type="Proteomes" id="UP000776164">
    <property type="component" value="Unassembled WGS sequence"/>
</dbReference>
<evidence type="ECO:0000256" key="1">
    <source>
        <dbReference type="ARBA" id="ARBA00001946"/>
    </source>
</evidence>
<comment type="catalytic activity">
    <reaction evidence="7">
        <text>D-fructose + ATP = D-fructose 6-phosphate + ADP + H(+)</text>
        <dbReference type="Rhea" id="RHEA:16125"/>
        <dbReference type="ChEBI" id="CHEBI:15378"/>
        <dbReference type="ChEBI" id="CHEBI:30616"/>
        <dbReference type="ChEBI" id="CHEBI:37721"/>
        <dbReference type="ChEBI" id="CHEBI:61527"/>
        <dbReference type="ChEBI" id="CHEBI:456216"/>
        <dbReference type="EC" id="2.7.1.4"/>
    </reaction>
</comment>
<dbReference type="InterPro" id="IPR000600">
    <property type="entry name" value="ROK"/>
</dbReference>
<keyword evidence="5" id="KW-0460">Magnesium</keyword>
<dbReference type="RefSeq" id="WP_205107053.1">
    <property type="nucleotide sequence ID" value="NZ_BAAAHT010000012.1"/>
</dbReference>
<comment type="cofactor">
    <cofactor evidence="1">
        <name>Mg(2+)</name>
        <dbReference type="ChEBI" id="CHEBI:18420"/>
    </cofactor>
</comment>
<name>A0ABS2L2B5_9MICO</name>
<comment type="caution">
    <text evidence="8">The sequence shown here is derived from an EMBL/GenBank/DDBJ whole genome shotgun (WGS) entry which is preliminary data.</text>
</comment>
<gene>
    <name evidence="8" type="ORF">JOE66_000855</name>
</gene>
<accession>A0ABS2L2B5</accession>
<sequence>MIIGIETGGTKVVMAAAEDGNPEHPVALATVPTTSPEETLGKIAEFIAQNSSGGLPSAIGVASFGPLDTRLGSLSYGRILSTPKFGWSNVDIVGFLASRFEARIGLVTDVTGAVIGEHRWGSGRGHDDVAYLTVGTGIGVGAIVNGRIHAGTGYPEVAHVLVRRHAADTFAGVCRFHGDCVEGLASGPAIHARWGTDASSLAPDAQALALEMEAFYLGQLLATIYYTLGSRLIVFGGGVSKSPGLPGLVADSVNALIGTDYLAESGEGPLIVVSPALGDLSGVTGALTLAQSLL</sequence>
<comment type="similarity">
    <text evidence="2">Belongs to the ROK (NagC/XylR) family.</text>
</comment>
<dbReference type="CDD" id="cd24067">
    <property type="entry name" value="ASKHA_NBD_ROK_BsFRK-like"/>
    <property type="match status" value="1"/>
</dbReference>
<dbReference type="EMBL" id="JAFBBU010000001">
    <property type="protein sequence ID" value="MBM7471221.1"/>
    <property type="molecule type" value="Genomic_DNA"/>
</dbReference>
<evidence type="ECO:0000256" key="7">
    <source>
        <dbReference type="ARBA" id="ARBA00048451"/>
    </source>
</evidence>
<evidence type="ECO:0000256" key="3">
    <source>
        <dbReference type="ARBA" id="ARBA00022723"/>
    </source>
</evidence>
<evidence type="ECO:0000313" key="8">
    <source>
        <dbReference type="EMBL" id="MBM7471221.1"/>
    </source>
</evidence>
<reference evidence="8 9" key="1">
    <citation type="submission" date="2021-01" db="EMBL/GenBank/DDBJ databases">
        <title>Sequencing the genomes of 1000 actinobacteria strains.</title>
        <authorList>
            <person name="Klenk H.-P."/>
        </authorList>
    </citation>
    <scope>NUCLEOTIDE SEQUENCE [LARGE SCALE GENOMIC DNA]</scope>
    <source>
        <strain evidence="8 9">DSM 13057</strain>
    </source>
</reference>
<dbReference type="EC" id="2.7.1.4" evidence="6"/>
<evidence type="ECO:0000256" key="4">
    <source>
        <dbReference type="ARBA" id="ARBA00022833"/>
    </source>
</evidence>